<name>A0A917J697_9SPHI</name>
<sequence length="243" mass="27685">MLKCFSILFLIFCTYHASAQFNDTTNYHVIFNGTGSVNRARNGNAYLLNNGLRFELKKKSVALNATNNWVYGKSNGDLTNNDFSSTIDFNLYKAIPHAYYWGLVNYNTSFSLKINKQLLAGGGIAYSILDKPNTYLNISDGILYDLSDINTTDTTRENYHTYRNSFRLQMHFLIADLITVDSGNFLQNSLTRSGDYIIKSTFGLGFKINNWLTLNSSLSYNKISRTDSENLLLTYGLKVERYF</sequence>
<proteinExistence type="predicted"/>
<keyword evidence="1" id="KW-0732">Signal</keyword>
<dbReference type="EMBL" id="BMDO01000001">
    <property type="protein sequence ID" value="GGI48852.1"/>
    <property type="molecule type" value="Genomic_DNA"/>
</dbReference>
<evidence type="ECO:0000313" key="3">
    <source>
        <dbReference type="Proteomes" id="UP000662074"/>
    </source>
</evidence>
<protein>
    <recommendedName>
        <fullName evidence="4">DUF481 domain-containing protein</fullName>
    </recommendedName>
</protein>
<feature type="signal peptide" evidence="1">
    <location>
        <begin position="1"/>
        <end position="19"/>
    </location>
</feature>
<reference evidence="2" key="2">
    <citation type="submission" date="2020-09" db="EMBL/GenBank/DDBJ databases">
        <authorList>
            <person name="Sun Q."/>
            <person name="Sedlacek I."/>
        </authorList>
    </citation>
    <scope>NUCLEOTIDE SEQUENCE</scope>
    <source>
        <strain evidence="2">CCM 8711</strain>
    </source>
</reference>
<dbReference type="Proteomes" id="UP000662074">
    <property type="component" value="Unassembled WGS sequence"/>
</dbReference>
<evidence type="ECO:0008006" key="4">
    <source>
        <dbReference type="Google" id="ProtNLM"/>
    </source>
</evidence>
<evidence type="ECO:0000256" key="1">
    <source>
        <dbReference type="SAM" id="SignalP"/>
    </source>
</evidence>
<organism evidence="2 3">
    <name type="scientific">Mucilaginibacter galii</name>
    <dbReference type="NCBI Taxonomy" id="2005073"/>
    <lineage>
        <taxon>Bacteria</taxon>
        <taxon>Pseudomonadati</taxon>
        <taxon>Bacteroidota</taxon>
        <taxon>Sphingobacteriia</taxon>
        <taxon>Sphingobacteriales</taxon>
        <taxon>Sphingobacteriaceae</taxon>
        <taxon>Mucilaginibacter</taxon>
    </lineage>
</organism>
<comment type="caution">
    <text evidence="2">The sequence shown here is derived from an EMBL/GenBank/DDBJ whole genome shotgun (WGS) entry which is preliminary data.</text>
</comment>
<evidence type="ECO:0000313" key="2">
    <source>
        <dbReference type="EMBL" id="GGI48852.1"/>
    </source>
</evidence>
<dbReference type="AlphaFoldDB" id="A0A917J697"/>
<keyword evidence="3" id="KW-1185">Reference proteome</keyword>
<feature type="chain" id="PRO_5037035607" description="DUF481 domain-containing protein" evidence="1">
    <location>
        <begin position="20"/>
        <end position="243"/>
    </location>
</feature>
<dbReference type="Pfam" id="PF04338">
    <property type="entry name" value="DUF481"/>
    <property type="match status" value="1"/>
</dbReference>
<accession>A0A917J697</accession>
<dbReference type="RefSeq" id="WP_188412738.1">
    <property type="nucleotide sequence ID" value="NZ_BMDO01000001.1"/>
</dbReference>
<reference evidence="2" key="1">
    <citation type="journal article" date="2014" name="Int. J. Syst. Evol. Microbiol.">
        <title>Complete genome sequence of Corynebacterium casei LMG S-19264T (=DSM 44701T), isolated from a smear-ripened cheese.</title>
        <authorList>
            <consortium name="US DOE Joint Genome Institute (JGI-PGF)"/>
            <person name="Walter F."/>
            <person name="Albersmeier A."/>
            <person name="Kalinowski J."/>
            <person name="Ruckert C."/>
        </authorList>
    </citation>
    <scope>NUCLEOTIDE SEQUENCE</scope>
    <source>
        <strain evidence="2">CCM 8711</strain>
    </source>
</reference>
<gene>
    <name evidence="2" type="ORF">GCM10011425_00640</name>
</gene>
<dbReference type="InterPro" id="IPR007433">
    <property type="entry name" value="DUF481"/>
</dbReference>